<dbReference type="STRING" id="1580092.NADRNF5_2066"/>
<name>A0A0D5C5U6_9ARCH</name>
<organism evidence="3 4">
    <name type="scientific">Nitrosopumilus adriaticus</name>
    <dbReference type="NCBI Taxonomy" id="1580092"/>
    <lineage>
        <taxon>Archaea</taxon>
        <taxon>Nitrososphaerota</taxon>
        <taxon>Nitrososphaeria</taxon>
        <taxon>Nitrosopumilales</taxon>
        <taxon>Nitrosopumilaceae</taxon>
        <taxon>Nitrosopumilus</taxon>
    </lineage>
</organism>
<keyword evidence="3" id="KW-0808">Transferase</keyword>
<dbReference type="EMBL" id="CP011070">
    <property type="protein sequence ID" value="AJW71740.1"/>
    <property type="molecule type" value="Genomic_DNA"/>
</dbReference>
<dbReference type="Gene3D" id="3.30.2130.10">
    <property type="entry name" value="VC0802-like"/>
    <property type="match status" value="1"/>
</dbReference>
<dbReference type="PANTHER" id="PTHR21499">
    <property type="entry name" value="ASPARTATE KINASE"/>
    <property type="match status" value="1"/>
</dbReference>
<keyword evidence="4" id="KW-1185">Reference proteome</keyword>
<evidence type="ECO:0000256" key="1">
    <source>
        <dbReference type="ARBA" id="ARBA00010122"/>
    </source>
</evidence>
<dbReference type="InterPro" id="IPR042199">
    <property type="entry name" value="AsparK_Bifunc_asparK/hSer_DH"/>
</dbReference>
<sequence>MTKLVVAKFGGSAIGPNGESIPKIIQRINNLKKESKVIAVFSAPLTIHNGKKRSLTDVILEQGENAQNGITPSLDIVASTYQKILEMINSENIENCKKILNLNLEKAQKALDEAFGNKEFVDETRSRALAFSGEILMSHMMNYILKSNGVKSDSVDFDDWPIITDNNIESTNFLASKSRENIDKISQLVDENEVVTIGGFIGKTIDDVLTTYERGGSDRTAADLGILFHKKYETSIDFEKDSAVVSADPKIVETNLREVSQLSYNEARLAGMFGMKILDPIAIKEIVENGVDLPITITNMKNPEKITTIKRILDEQKGHPIKIVTGKENCAIFRIETSSIQKLLISLEKDKRYSEFVILSPFTKDGIEFSRILFLDGDYVKRNEKYLLGFDSLATITYNRGVITLIGDEMWRVQQVASRTSAKIGDAGLNILNMDAQEETSRIIIVVEDAGDNIKNAIKAIHQEISNINFI</sequence>
<dbReference type="Pfam" id="PF00696">
    <property type="entry name" value="AA_kinase"/>
    <property type="match status" value="1"/>
</dbReference>
<dbReference type="RefSeq" id="WP_048118208.1">
    <property type="nucleotide sequence ID" value="NZ_CP011070.1"/>
</dbReference>
<dbReference type="GO" id="GO:0009089">
    <property type="term" value="P:lysine biosynthetic process via diaminopimelate"/>
    <property type="evidence" value="ECO:0007669"/>
    <property type="project" value="TreeGrafter"/>
</dbReference>
<dbReference type="OrthoDB" id="8904at2157"/>
<keyword evidence="3" id="KW-0418">Kinase</keyword>
<reference evidence="4" key="1">
    <citation type="submission" date="2015-03" db="EMBL/GenBank/DDBJ databases">
        <title>Characterization of two novel Thaumarchaeota isolated from the Northern Adriatic Sea.</title>
        <authorList>
            <person name="Bayer B."/>
            <person name="Vojvoda J."/>
            <person name="Offre P."/>
            <person name="Srivastava A."/>
            <person name="Elisabeth N."/>
            <person name="Garcia J.A.L."/>
            <person name="Schleper C."/>
            <person name="Herndl G.J."/>
        </authorList>
    </citation>
    <scope>NUCLEOTIDE SEQUENCE [LARGE SCALE GENOMIC DNA]</scope>
    <source>
        <strain evidence="4">NF5</strain>
    </source>
</reference>
<accession>A0A0D5C5U6</accession>
<evidence type="ECO:0000259" key="2">
    <source>
        <dbReference type="Pfam" id="PF00696"/>
    </source>
</evidence>
<reference evidence="3 4" key="2">
    <citation type="journal article" date="2016" name="ISME J.">
        <title>Physiological and genomic characterization of two novel marine thaumarchaeal strains indicates niche differentiation.</title>
        <authorList>
            <person name="Bayer B."/>
            <person name="Vojvoda J."/>
            <person name="Offre P."/>
            <person name="Alves R.J."/>
            <person name="Elisabeth N.H."/>
            <person name="Garcia J.A."/>
            <person name="Volland J.M."/>
            <person name="Srivastava A."/>
            <person name="Schleper C."/>
            <person name="Herndl G.J."/>
        </authorList>
    </citation>
    <scope>NUCLEOTIDE SEQUENCE [LARGE SCALE GENOMIC DNA]</scope>
    <source>
        <strain evidence="3 4">NF5</strain>
    </source>
</reference>
<evidence type="ECO:0000313" key="3">
    <source>
        <dbReference type="EMBL" id="AJW71740.1"/>
    </source>
</evidence>
<dbReference type="KEGG" id="nin:NADRNF5_2066"/>
<dbReference type="GO" id="GO:0005829">
    <property type="term" value="C:cytosol"/>
    <property type="evidence" value="ECO:0007669"/>
    <property type="project" value="TreeGrafter"/>
</dbReference>
<dbReference type="GeneID" id="24821232"/>
<dbReference type="HOGENOM" id="CLU_579551_0_0_2"/>
<dbReference type="GO" id="GO:0004072">
    <property type="term" value="F:aspartate kinase activity"/>
    <property type="evidence" value="ECO:0007669"/>
    <property type="project" value="TreeGrafter"/>
</dbReference>
<dbReference type="GO" id="GO:0009090">
    <property type="term" value="P:homoserine biosynthetic process"/>
    <property type="evidence" value="ECO:0007669"/>
    <property type="project" value="TreeGrafter"/>
</dbReference>
<dbReference type="Proteomes" id="UP000032408">
    <property type="component" value="Chromosome"/>
</dbReference>
<proteinExistence type="inferred from homology"/>
<dbReference type="InterPro" id="IPR001048">
    <property type="entry name" value="Asp/Glu/Uridylate_kinase"/>
</dbReference>
<gene>
    <name evidence="3" type="ORF">NADRNF5_2066</name>
</gene>
<dbReference type="Gene3D" id="1.20.120.1320">
    <property type="entry name" value="Aspartokinase, catalytic domain"/>
    <property type="match status" value="1"/>
</dbReference>
<comment type="similarity">
    <text evidence="1">Belongs to the aspartokinase family.</text>
</comment>
<dbReference type="AlphaFoldDB" id="A0A0D5C5U6"/>
<dbReference type="InterPro" id="IPR036393">
    <property type="entry name" value="AceGlu_kinase-like_sf"/>
</dbReference>
<protein>
    <submittedName>
        <fullName evidence="3">Aspartate/glutamate/uridylate kinase</fullName>
    </submittedName>
</protein>
<feature type="domain" description="Aspartate/glutamate/uridylate kinase" evidence="2">
    <location>
        <begin position="3"/>
        <end position="299"/>
    </location>
</feature>
<dbReference type="PANTHER" id="PTHR21499:SF59">
    <property type="entry name" value="ASPARTOKINASE"/>
    <property type="match status" value="1"/>
</dbReference>
<dbReference type="Gene3D" id="3.40.1160.10">
    <property type="entry name" value="Acetylglutamate kinase-like"/>
    <property type="match status" value="1"/>
</dbReference>
<dbReference type="SUPFAM" id="SSF53633">
    <property type="entry name" value="Carbamate kinase-like"/>
    <property type="match status" value="1"/>
</dbReference>
<evidence type="ECO:0000313" key="4">
    <source>
        <dbReference type="Proteomes" id="UP000032408"/>
    </source>
</evidence>